<feature type="region of interest" description="Disordered" evidence="1">
    <location>
        <begin position="292"/>
        <end position="313"/>
    </location>
</feature>
<evidence type="ECO:0000256" key="2">
    <source>
        <dbReference type="SAM" id="Phobius"/>
    </source>
</evidence>
<feature type="region of interest" description="Disordered" evidence="1">
    <location>
        <begin position="798"/>
        <end position="839"/>
    </location>
</feature>
<dbReference type="AlphaFoldDB" id="A0A8J5J6B6"/>
<feature type="compositionally biased region" description="Low complexity" evidence="1">
    <location>
        <begin position="36"/>
        <end position="56"/>
    </location>
</feature>
<dbReference type="Pfam" id="PF12400">
    <property type="entry name" value="STIMATE"/>
    <property type="match status" value="1"/>
</dbReference>
<proteinExistence type="predicted"/>
<evidence type="ECO:0000313" key="5">
    <source>
        <dbReference type="Proteomes" id="UP000709295"/>
    </source>
</evidence>
<name>A0A8J5J6B6_9STRA</name>
<feature type="transmembrane region" description="Helical" evidence="2">
    <location>
        <begin position="1129"/>
        <end position="1150"/>
    </location>
</feature>
<accession>A0A8J5J6B6</accession>
<feature type="transmembrane region" description="Helical" evidence="2">
    <location>
        <begin position="967"/>
        <end position="987"/>
    </location>
</feature>
<protein>
    <recommendedName>
        <fullName evidence="3">Protein kinase domain-containing protein</fullName>
    </recommendedName>
</protein>
<feature type="compositionally biased region" description="Low complexity" evidence="1">
    <location>
        <begin position="346"/>
        <end position="358"/>
    </location>
</feature>
<dbReference type="PROSITE" id="PS50011">
    <property type="entry name" value="PROTEIN_KINASE_DOM"/>
    <property type="match status" value="1"/>
</dbReference>
<feature type="compositionally biased region" description="Basic and acidic residues" evidence="1">
    <location>
        <begin position="87"/>
        <end position="97"/>
    </location>
</feature>
<dbReference type="Proteomes" id="UP000709295">
    <property type="component" value="Unassembled WGS sequence"/>
</dbReference>
<feature type="region of interest" description="Disordered" evidence="1">
    <location>
        <begin position="87"/>
        <end position="277"/>
    </location>
</feature>
<dbReference type="InterPro" id="IPR000719">
    <property type="entry name" value="Prot_kinase_dom"/>
</dbReference>
<feature type="compositionally biased region" description="Acidic residues" evidence="1">
    <location>
        <begin position="422"/>
        <end position="438"/>
    </location>
</feature>
<dbReference type="GO" id="GO:0016020">
    <property type="term" value="C:membrane"/>
    <property type="evidence" value="ECO:0007669"/>
    <property type="project" value="TreeGrafter"/>
</dbReference>
<sequence length="1187" mass="132143">MPPTQNSRRRTRAAARLDIEESRERRKRVRLEKSKAASTAAAAAAAPKPQSQLQSQFGNSAWTNDRYMRRKNREYVHAVMAAQAVIEAEKTPEKKQQNETQEQEGQGTQEQVTLEQEAPFPSDKEKQEDGDDMAEWETAMDQEAQEEKQESEEKVSSVDPEESSVLPEPDEKSVEETVDEEENIVLDAAVEAEEKSVLPGPMSPDRVSMHSPMEIIGQTKHKTSGIDPTPEKSAPPVVIASKPKKNVARGIAQSSSSASTRKRMISFSPERAPRPENRALALKKLEKNLKTNEKLQQRLEAPTPVKPPAPSRMSSPAIAIQARRPINFTSPQARRPMVFTSPQARRTMPFTSTPTTFTSPPPRRPVLQSPYTAASCSLPLSQTEELEYDPTQEDEEKDISSTEVVLADSGFKSSVVVEENLAAEDEDGDDHSAEEDDGTVMQSADQVGLSQESTSVAHSHVDKLAPLSQESCDAMVSHAEADATAAQTDTTSSAFTSTSVIGDVGLFNCETDVEYTGGVYGEGTDGKVTAAVINGQKVALKRAKPHEGFHEHEAKHRAALELHYLRRVRHMKGFLQCLGLCDAIEHTCIALEVMDCKLSDYLRRYGVNSGGSKHRRYTLSFDDTKAMLRQICLPMITLHEDINVAHGDLACRNILMRTPPEGYEQSWEPDIKLSDFGRIKLPSDEPKILDSSFSFHKNCDVGAFGREILYRLLVGEIVPKEYVETRSLHKLLQDVTVTQVPDAAKARLGPYYNLFMRCTAWGVRPTFREIYEHLDELEYFETTENGLFPLKPTGSTDATFMSPVAEGSRHKTPTSSASRVHKRDTPTGHTHRPSGPKSRLFASKSFTEASVPGPNKPVNWLKTRSVGVQRTAAQQALTPTAHPMLIKKKRKTPPSAGADLVRGIGKLQNTISVLSKRPFETKIVGHIRDVWRALQHKRPQTSKPHGVMPLPELAKDEVEQCVLFSNAASYAIQALLGLIAIATLWYKRHVERPRRPLQIWLLDVGKQMIGASAGHFMNLLVSIQMPPVTDECAWYFLNFLSDCTLGMVVSLAFLRLQQELAFSMNWVNIQESGEYGNPPSYRVWALQLAAWLVIILFSKAIVVSVMIAAATPLGLFGELLFHSLRGYPFAELLLVMIVCPSFLNVVQFWIQDSFLKRDVSVLPTAYARFRHSFEESLQTNLLSHSHE</sequence>
<feature type="compositionally biased region" description="Acidic residues" evidence="1">
    <location>
        <begin position="128"/>
        <end position="144"/>
    </location>
</feature>
<feature type="compositionally biased region" description="Low complexity" evidence="1">
    <location>
        <begin position="98"/>
        <end position="117"/>
    </location>
</feature>
<comment type="caution">
    <text evidence="4">The sequence shown here is derived from an EMBL/GenBank/DDBJ whole genome shotgun (WGS) entry which is preliminary data.</text>
</comment>
<dbReference type="Pfam" id="PF07714">
    <property type="entry name" value="PK_Tyr_Ser-Thr"/>
    <property type="match status" value="1"/>
</dbReference>
<feature type="region of interest" description="Disordered" evidence="1">
    <location>
        <begin position="1"/>
        <end position="65"/>
    </location>
</feature>
<organism evidence="4 5">
    <name type="scientific">Phytophthora aleatoria</name>
    <dbReference type="NCBI Taxonomy" id="2496075"/>
    <lineage>
        <taxon>Eukaryota</taxon>
        <taxon>Sar</taxon>
        <taxon>Stramenopiles</taxon>
        <taxon>Oomycota</taxon>
        <taxon>Peronosporomycetes</taxon>
        <taxon>Peronosporales</taxon>
        <taxon>Peronosporaceae</taxon>
        <taxon>Phytophthora</taxon>
    </lineage>
</organism>
<evidence type="ECO:0000256" key="1">
    <source>
        <dbReference type="SAM" id="MobiDB-lite"/>
    </source>
</evidence>
<keyword evidence="2" id="KW-0472">Membrane</keyword>
<dbReference type="EMBL" id="JAENGY010000506">
    <property type="protein sequence ID" value="KAG6961433.1"/>
    <property type="molecule type" value="Genomic_DNA"/>
</dbReference>
<keyword evidence="2" id="KW-0812">Transmembrane</keyword>
<dbReference type="GO" id="GO:0005524">
    <property type="term" value="F:ATP binding"/>
    <property type="evidence" value="ECO:0007669"/>
    <property type="project" value="InterPro"/>
</dbReference>
<feature type="region of interest" description="Disordered" evidence="1">
    <location>
        <begin position="346"/>
        <end position="403"/>
    </location>
</feature>
<feature type="compositionally biased region" description="Polar residues" evidence="1">
    <location>
        <begin position="369"/>
        <end position="383"/>
    </location>
</feature>
<dbReference type="GO" id="GO:0004672">
    <property type="term" value="F:protein kinase activity"/>
    <property type="evidence" value="ECO:0007669"/>
    <property type="project" value="InterPro"/>
</dbReference>
<feature type="compositionally biased region" description="Basic and acidic residues" evidence="1">
    <location>
        <begin position="145"/>
        <end position="156"/>
    </location>
</feature>
<evidence type="ECO:0000313" key="4">
    <source>
        <dbReference type="EMBL" id="KAG6961433.1"/>
    </source>
</evidence>
<dbReference type="PANTHER" id="PTHR31735:SF1">
    <property type="entry name" value="VACUOLAR MEMBRANE PROTEIN YPL162C"/>
    <property type="match status" value="1"/>
</dbReference>
<feature type="compositionally biased region" description="Acidic residues" evidence="1">
    <location>
        <begin position="384"/>
        <end position="397"/>
    </location>
</feature>
<reference evidence="4" key="1">
    <citation type="submission" date="2021-01" db="EMBL/GenBank/DDBJ databases">
        <title>Phytophthora aleatoria, a newly-described species from Pinus radiata is distinct from Phytophthora cactorum isolates based on comparative genomics.</title>
        <authorList>
            <person name="Mcdougal R."/>
            <person name="Panda P."/>
            <person name="Williams N."/>
            <person name="Studholme D.J."/>
        </authorList>
    </citation>
    <scope>NUCLEOTIDE SEQUENCE</scope>
    <source>
        <strain evidence="4">NZFS 4037</strain>
    </source>
</reference>
<keyword evidence="5" id="KW-1185">Reference proteome</keyword>
<dbReference type="InterPro" id="IPR001245">
    <property type="entry name" value="Ser-Thr/Tyr_kinase_cat_dom"/>
</dbReference>
<dbReference type="PANTHER" id="PTHR31735">
    <property type="entry name" value="VACUOLAR MEMBRANE PROTEIN YPL162C"/>
    <property type="match status" value="1"/>
</dbReference>
<keyword evidence="2" id="KW-1133">Transmembrane helix</keyword>
<evidence type="ECO:0000259" key="3">
    <source>
        <dbReference type="PROSITE" id="PS50011"/>
    </source>
</evidence>
<gene>
    <name evidence="4" type="ORF">JG688_00009093</name>
</gene>
<feature type="domain" description="Protein kinase" evidence="3">
    <location>
        <begin position="514"/>
        <end position="885"/>
    </location>
</feature>
<feature type="transmembrane region" description="Helical" evidence="2">
    <location>
        <begin position="1088"/>
        <end position="1109"/>
    </location>
</feature>
<dbReference type="InterPro" id="IPR022127">
    <property type="entry name" value="STIMATE/YPL162C"/>
</dbReference>
<feature type="region of interest" description="Disordered" evidence="1">
    <location>
        <begin position="422"/>
        <end position="441"/>
    </location>
</feature>
<feature type="compositionally biased region" description="Basic and acidic residues" evidence="1">
    <location>
        <begin position="15"/>
        <end position="24"/>
    </location>
</feature>